<dbReference type="Pfam" id="PF00730">
    <property type="entry name" value="HhH-GPD"/>
    <property type="match status" value="1"/>
</dbReference>
<evidence type="ECO:0000256" key="3">
    <source>
        <dbReference type="ARBA" id="ARBA00012000"/>
    </source>
</evidence>
<keyword evidence="5" id="KW-0234">DNA repair</keyword>
<dbReference type="Gene3D" id="1.10.1670.40">
    <property type="match status" value="1"/>
</dbReference>
<evidence type="ECO:0000256" key="4">
    <source>
        <dbReference type="ARBA" id="ARBA00022763"/>
    </source>
</evidence>
<comment type="catalytic activity">
    <reaction evidence="1">
        <text>Hydrolysis of alkylated DNA, releasing 3-methyladenine, 3-methylguanine, 7-methylguanine and 7-methyladenine.</text>
        <dbReference type="EC" id="3.2.2.21"/>
    </reaction>
</comment>
<organism evidence="7 8">
    <name type="scientific">Sphingomonas panacisoli</name>
    <dbReference type="NCBI Taxonomy" id="1813879"/>
    <lineage>
        <taxon>Bacteria</taxon>
        <taxon>Pseudomonadati</taxon>
        <taxon>Pseudomonadota</taxon>
        <taxon>Alphaproteobacteria</taxon>
        <taxon>Sphingomonadales</taxon>
        <taxon>Sphingomonadaceae</taxon>
        <taxon>Sphingomonas</taxon>
    </lineage>
</organism>
<dbReference type="PANTHER" id="PTHR43003">
    <property type="entry name" value="DNA-3-METHYLADENINE GLYCOSYLASE"/>
    <property type="match status" value="1"/>
</dbReference>
<name>A0A5B8LF70_9SPHN</name>
<keyword evidence="4" id="KW-0227">DNA damage</keyword>
<gene>
    <name evidence="7" type="ORF">FPZ24_03115</name>
</gene>
<dbReference type="GO" id="GO:0006285">
    <property type="term" value="P:base-excision repair, AP site formation"/>
    <property type="evidence" value="ECO:0007669"/>
    <property type="project" value="TreeGrafter"/>
</dbReference>
<dbReference type="Proteomes" id="UP000315673">
    <property type="component" value="Chromosome"/>
</dbReference>
<dbReference type="EC" id="3.2.2.21" evidence="3"/>
<feature type="domain" description="HhH-GPD" evidence="6">
    <location>
        <begin position="49"/>
        <end position="204"/>
    </location>
</feature>
<dbReference type="KEGG" id="spai:FPZ24_03115"/>
<dbReference type="OrthoDB" id="9785929at2"/>
<dbReference type="PANTHER" id="PTHR43003:SF5">
    <property type="entry name" value="DNA-3-METHYLADENINE GLYCOSYLASE"/>
    <property type="match status" value="1"/>
</dbReference>
<keyword evidence="8" id="KW-1185">Reference proteome</keyword>
<evidence type="ECO:0000259" key="6">
    <source>
        <dbReference type="SMART" id="SM00478"/>
    </source>
</evidence>
<dbReference type="RefSeq" id="WP_146569670.1">
    <property type="nucleotide sequence ID" value="NZ_CP042306.1"/>
</dbReference>
<protein>
    <recommendedName>
        <fullName evidence="3">DNA-3-methyladenine glycosylase II</fullName>
        <ecNumber evidence="3">3.2.2.21</ecNumber>
    </recommendedName>
</protein>
<evidence type="ECO:0000256" key="1">
    <source>
        <dbReference type="ARBA" id="ARBA00000086"/>
    </source>
</evidence>
<dbReference type="InterPro" id="IPR051912">
    <property type="entry name" value="Alkylbase_DNA_Glycosylase/TA"/>
</dbReference>
<dbReference type="SMART" id="SM00478">
    <property type="entry name" value="ENDO3c"/>
    <property type="match status" value="1"/>
</dbReference>
<dbReference type="EMBL" id="CP042306">
    <property type="protein sequence ID" value="QDZ06586.1"/>
    <property type="molecule type" value="Genomic_DNA"/>
</dbReference>
<dbReference type="GO" id="GO:0008725">
    <property type="term" value="F:DNA-3-methyladenine glycosylase activity"/>
    <property type="evidence" value="ECO:0007669"/>
    <property type="project" value="TreeGrafter"/>
</dbReference>
<dbReference type="GO" id="GO:0005737">
    <property type="term" value="C:cytoplasm"/>
    <property type="evidence" value="ECO:0007669"/>
    <property type="project" value="TreeGrafter"/>
</dbReference>
<dbReference type="GO" id="GO:0032993">
    <property type="term" value="C:protein-DNA complex"/>
    <property type="evidence" value="ECO:0007669"/>
    <property type="project" value="TreeGrafter"/>
</dbReference>
<comment type="similarity">
    <text evidence="2">Belongs to the alkylbase DNA glycosidase AlkA family.</text>
</comment>
<evidence type="ECO:0000256" key="5">
    <source>
        <dbReference type="ARBA" id="ARBA00023204"/>
    </source>
</evidence>
<proteinExistence type="inferred from homology"/>
<dbReference type="SUPFAM" id="SSF48150">
    <property type="entry name" value="DNA-glycosylase"/>
    <property type="match status" value="1"/>
</dbReference>
<sequence>MVTTTKTIRAACDALAEIDPAFAQAIERAGYPEPRVRDRGYGTLLRTIIGQQVSVAAAASIWRKLEEQCGDLEDPANVAKATDEQLRAAGLSRQKASYARSLAEEVTSGRLDLANLPADDEEAIAKLVQVKGIGRWSAEIYLLFAEGRPDVWPAGDLAVQIEIGRILGHEERPSEKAIRELAEKWRPHRGAAAILAWHHYKVDMDVI</sequence>
<dbReference type="Gene3D" id="1.10.340.30">
    <property type="entry name" value="Hypothetical protein, domain 2"/>
    <property type="match status" value="1"/>
</dbReference>
<accession>A0A5B8LF70</accession>
<evidence type="ECO:0000256" key="2">
    <source>
        <dbReference type="ARBA" id="ARBA00010817"/>
    </source>
</evidence>
<dbReference type="CDD" id="cd00056">
    <property type="entry name" value="ENDO3c"/>
    <property type="match status" value="1"/>
</dbReference>
<evidence type="ECO:0000313" key="7">
    <source>
        <dbReference type="EMBL" id="QDZ06586.1"/>
    </source>
</evidence>
<evidence type="ECO:0000313" key="8">
    <source>
        <dbReference type="Proteomes" id="UP000315673"/>
    </source>
</evidence>
<dbReference type="GO" id="GO:0006307">
    <property type="term" value="P:DNA alkylation repair"/>
    <property type="evidence" value="ECO:0007669"/>
    <property type="project" value="TreeGrafter"/>
</dbReference>
<dbReference type="InterPro" id="IPR003265">
    <property type="entry name" value="HhH-GPD_domain"/>
</dbReference>
<dbReference type="GO" id="GO:0032131">
    <property type="term" value="F:alkylated DNA binding"/>
    <property type="evidence" value="ECO:0007669"/>
    <property type="project" value="TreeGrafter"/>
</dbReference>
<dbReference type="AlphaFoldDB" id="A0A5B8LF70"/>
<dbReference type="FunFam" id="1.10.340.30:FF:000004">
    <property type="entry name" value="DNA-3-methyladenine glycosylase II"/>
    <property type="match status" value="1"/>
</dbReference>
<reference evidence="7 8" key="1">
    <citation type="submission" date="2019-07" db="EMBL/GenBank/DDBJ databases">
        <title>Full genome sequence of Sphingomonas sp. 4R-6-7(HKS19).</title>
        <authorList>
            <person name="Im W.-T."/>
        </authorList>
    </citation>
    <scope>NUCLEOTIDE SEQUENCE [LARGE SCALE GENOMIC DNA]</scope>
    <source>
        <strain evidence="7 8">HKS19</strain>
    </source>
</reference>
<dbReference type="GO" id="GO:0043916">
    <property type="term" value="F:DNA-7-methylguanine glycosylase activity"/>
    <property type="evidence" value="ECO:0007669"/>
    <property type="project" value="TreeGrafter"/>
</dbReference>
<dbReference type="InterPro" id="IPR011257">
    <property type="entry name" value="DNA_glycosylase"/>
</dbReference>